<name>A0ABU9XY91_9SPHN</name>
<protein>
    <submittedName>
        <fullName evidence="1">CoA transferase</fullName>
    </submittedName>
</protein>
<evidence type="ECO:0000313" key="1">
    <source>
        <dbReference type="EMBL" id="MEN2788482.1"/>
    </source>
</evidence>
<proteinExistence type="predicted"/>
<dbReference type="InterPro" id="IPR023606">
    <property type="entry name" value="CoA-Trfase_III_dom_1_sf"/>
</dbReference>
<keyword evidence="2" id="KW-1185">Reference proteome</keyword>
<sequence>MAAAATLPFSGWADAQLQAIARLGGAAEIAALSGETLLGERAALNSFTIPGRVSAGGGCRLFDASGGHVALNLSRPDDRGMLAALFGDATIDPDDDEMIATRFRSEDAAPIVARGRMLGLAMATIDEVPVSPATMMTARGGPARQSRHPPLVIDLSALWAGPLATSILRLAGAEVVKVESRSRPDSMRDGDPGLFALLNQGKASVALDLASPAGRDALITLTRRAQIIVAASRPRALRQLGIDADTLVREVPGLVWITITGHGISGDAADWAGFGDDCGVAGGASAALRDATGMIGFVGDACADPLTGIHAARIALTQLYRREGAHLVLSMSGIVAEALTAERHAGSLTRALQHWSETEGRPFPAIVPRRPGAVAAFGADNDRWLGASPTC</sequence>
<reference evidence="1 2" key="1">
    <citation type="submission" date="2024-05" db="EMBL/GenBank/DDBJ databases">
        <authorList>
            <person name="Liu Q."/>
            <person name="Xin Y.-H."/>
        </authorList>
    </citation>
    <scope>NUCLEOTIDE SEQUENCE [LARGE SCALE GENOMIC DNA]</scope>
    <source>
        <strain evidence="1 2">CGMCC 1.10181</strain>
    </source>
</reference>
<accession>A0ABU9XY91</accession>
<dbReference type="Proteomes" id="UP001419910">
    <property type="component" value="Unassembled WGS sequence"/>
</dbReference>
<dbReference type="EMBL" id="JBDIME010000002">
    <property type="protein sequence ID" value="MEN2788482.1"/>
    <property type="molecule type" value="Genomic_DNA"/>
</dbReference>
<dbReference type="RefSeq" id="WP_343890485.1">
    <property type="nucleotide sequence ID" value="NZ_BAAAEH010000035.1"/>
</dbReference>
<keyword evidence="1" id="KW-0808">Transferase</keyword>
<dbReference type="InterPro" id="IPR050509">
    <property type="entry name" value="CoA-transferase_III"/>
</dbReference>
<comment type="caution">
    <text evidence="1">The sequence shown here is derived from an EMBL/GenBank/DDBJ whole genome shotgun (WGS) entry which is preliminary data.</text>
</comment>
<organism evidence="1 2">
    <name type="scientific">Sphingomonas oligophenolica</name>
    <dbReference type="NCBI Taxonomy" id="301154"/>
    <lineage>
        <taxon>Bacteria</taxon>
        <taxon>Pseudomonadati</taxon>
        <taxon>Pseudomonadota</taxon>
        <taxon>Alphaproteobacteria</taxon>
        <taxon>Sphingomonadales</taxon>
        <taxon>Sphingomonadaceae</taxon>
        <taxon>Sphingomonas</taxon>
    </lineage>
</organism>
<dbReference type="Gene3D" id="3.40.50.10540">
    <property type="entry name" value="Crotonobetainyl-coa:carnitine coa-transferase, domain 1"/>
    <property type="match status" value="1"/>
</dbReference>
<dbReference type="PANTHER" id="PTHR48228:SF7">
    <property type="entry name" value="FATTY ACYL-COA TRANSFERASE RV3272-RELATED"/>
    <property type="match status" value="1"/>
</dbReference>
<dbReference type="GO" id="GO:0016740">
    <property type="term" value="F:transferase activity"/>
    <property type="evidence" value="ECO:0007669"/>
    <property type="project" value="UniProtKB-KW"/>
</dbReference>
<dbReference type="InterPro" id="IPR003673">
    <property type="entry name" value="CoA-Trfase_fam_III"/>
</dbReference>
<dbReference type="Pfam" id="PF02515">
    <property type="entry name" value="CoA_transf_3"/>
    <property type="match status" value="1"/>
</dbReference>
<evidence type="ECO:0000313" key="2">
    <source>
        <dbReference type="Proteomes" id="UP001419910"/>
    </source>
</evidence>
<gene>
    <name evidence="1" type="ORF">ABC974_02500</name>
</gene>
<dbReference type="SUPFAM" id="SSF89796">
    <property type="entry name" value="CoA-transferase family III (CaiB/BaiF)"/>
    <property type="match status" value="1"/>
</dbReference>
<dbReference type="PANTHER" id="PTHR48228">
    <property type="entry name" value="SUCCINYL-COA--D-CITRAMALATE COA-TRANSFERASE"/>
    <property type="match status" value="1"/>
</dbReference>